<feature type="chain" id="PRO_5008691588" evidence="1">
    <location>
        <begin position="23"/>
        <end position="171"/>
    </location>
</feature>
<dbReference type="EMBL" id="FMAR01000010">
    <property type="protein sequence ID" value="SCC48808.1"/>
    <property type="molecule type" value="Genomic_DNA"/>
</dbReference>
<reference evidence="2 3" key="1">
    <citation type="submission" date="2016-08" db="EMBL/GenBank/DDBJ databases">
        <authorList>
            <person name="Seilhamer J.J."/>
        </authorList>
    </citation>
    <scope>NUCLEOTIDE SEQUENCE [LARGE SCALE GENOMIC DNA]</scope>
    <source>
        <strain evidence="2 3">A37T2</strain>
    </source>
</reference>
<evidence type="ECO:0000313" key="3">
    <source>
        <dbReference type="Proteomes" id="UP000242818"/>
    </source>
</evidence>
<evidence type="ECO:0000256" key="1">
    <source>
        <dbReference type="SAM" id="SignalP"/>
    </source>
</evidence>
<evidence type="ECO:0000313" key="2">
    <source>
        <dbReference type="EMBL" id="SCC48808.1"/>
    </source>
</evidence>
<keyword evidence="1" id="KW-0732">Signal</keyword>
<gene>
    <name evidence="2" type="ORF">GA0116948_110131</name>
</gene>
<dbReference type="OrthoDB" id="793442at2"/>
<protein>
    <submittedName>
        <fullName evidence="2">Uncharacterized protein</fullName>
    </submittedName>
</protein>
<accession>A0A1C4EYR2</accession>
<keyword evidence="3" id="KW-1185">Reference proteome</keyword>
<organism evidence="2 3">
    <name type="scientific">Chitinophaga costaii</name>
    <dbReference type="NCBI Taxonomy" id="1335309"/>
    <lineage>
        <taxon>Bacteria</taxon>
        <taxon>Pseudomonadati</taxon>
        <taxon>Bacteroidota</taxon>
        <taxon>Chitinophagia</taxon>
        <taxon>Chitinophagales</taxon>
        <taxon>Chitinophagaceae</taxon>
        <taxon>Chitinophaga</taxon>
    </lineage>
</organism>
<dbReference type="RefSeq" id="WP_089713482.1">
    <property type="nucleotide sequence ID" value="NZ_FMAR01000010.1"/>
</dbReference>
<sequence>MKWIIVSLLALGCSLPLHSVQAQQGPNFPSDSNLQTKADYDRYGPMVQQAADWLEATSLDDQRELRQATDRFIYRWVNGSPTVRVHVNNHLLKLMDKNQQLSMIYLARYAAWCLTNNDYQNAKPPTKAALQAIIKVYKKGINVKHTKLMDQLVSAADHNGLDDYISHTVLQ</sequence>
<name>A0A1C4EYR2_9BACT</name>
<proteinExistence type="predicted"/>
<dbReference type="Proteomes" id="UP000242818">
    <property type="component" value="Unassembled WGS sequence"/>
</dbReference>
<feature type="signal peptide" evidence="1">
    <location>
        <begin position="1"/>
        <end position="22"/>
    </location>
</feature>
<dbReference type="AlphaFoldDB" id="A0A1C4EYR2"/>